<dbReference type="EMBL" id="NIVC01002208">
    <property type="protein sequence ID" value="PAA59959.1"/>
    <property type="molecule type" value="Genomic_DNA"/>
</dbReference>
<comment type="subcellular location">
    <subcellularLocation>
        <location evidence="1 7">Endoplasmic reticulum membrane</location>
        <topology evidence="1 7">Multi-pass membrane protein</topology>
    </subcellularLocation>
</comment>
<keyword evidence="3 7" id="KW-0812">Transmembrane</keyword>
<evidence type="ECO:0000256" key="1">
    <source>
        <dbReference type="ARBA" id="ARBA00004477"/>
    </source>
</evidence>
<evidence type="ECO:0000256" key="7">
    <source>
        <dbReference type="RuleBase" id="RU365085"/>
    </source>
</evidence>
<protein>
    <recommendedName>
        <fullName evidence="7">Dolichol-phosphate mannosyltransferase subunit 3</fullName>
    </recommendedName>
</protein>
<keyword evidence="5 7" id="KW-1133">Transmembrane helix</keyword>
<feature type="transmembrane region" description="Helical" evidence="7">
    <location>
        <begin position="44"/>
        <end position="66"/>
    </location>
</feature>
<dbReference type="GO" id="GO:0033185">
    <property type="term" value="C:dolichol-phosphate-mannose synthase complex"/>
    <property type="evidence" value="ECO:0007669"/>
    <property type="project" value="TreeGrafter"/>
</dbReference>
<dbReference type="PANTHER" id="PTHR16433">
    <property type="entry name" value="DOLICHOL-PHOSPHATE MANNOSYLTRANSFERASE SUBUNIT 3"/>
    <property type="match status" value="1"/>
</dbReference>
<name>A0A267EC10_9PLAT</name>
<dbReference type="GO" id="GO:0006506">
    <property type="term" value="P:GPI anchor biosynthetic process"/>
    <property type="evidence" value="ECO:0007669"/>
    <property type="project" value="TreeGrafter"/>
</dbReference>
<dbReference type="AlphaFoldDB" id="A0A267EC10"/>
<evidence type="ECO:0000256" key="4">
    <source>
        <dbReference type="ARBA" id="ARBA00022824"/>
    </source>
</evidence>
<sequence>APMALTKLMQWLLGGGCFIALWLALMHDLIPVELTPMGRHVTNWLPLYAGGLFGLASALTIVYRVLMFNDCPEAHSELVREIDEAKADLAKRGFKFVDPKGDKKTS</sequence>
<comment type="similarity">
    <text evidence="2 7">Belongs to the DPM3 family.</text>
</comment>
<evidence type="ECO:0000313" key="8">
    <source>
        <dbReference type="EMBL" id="PAA58926.1"/>
    </source>
</evidence>
<dbReference type="Pfam" id="PF08285">
    <property type="entry name" value="DPM3"/>
    <property type="match status" value="1"/>
</dbReference>
<gene>
    <name evidence="9" type="ORF">BOX15_Mlig022563g2</name>
    <name evidence="8" type="ORF">BOX15_Mlig022563g4</name>
</gene>
<feature type="transmembrane region" description="Helical" evidence="7">
    <location>
        <begin position="12"/>
        <end position="32"/>
    </location>
</feature>
<keyword evidence="4 7" id="KW-0256">Endoplasmic reticulum</keyword>
<dbReference type="PANTHER" id="PTHR16433:SF0">
    <property type="entry name" value="DOLICHOL-PHOSPHATE MANNOSYLTRANSFERASE SUBUNIT 3"/>
    <property type="match status" value="1"/>
</dbReference>
<comment type="function">
    <text evidence="7">Stabilizer subunit of the dolichol-phosphate mannose (DPM) synthase complex; tethers catalytic subunit to the ER.</text>
</comment>
<feature type="non-terminal residue" evidence="8">
    <location>
        <position position="1"/>
    </location>
</feature>
<comment type="subunit">
    <text evidence="7">Component of the dolichol-phosphate mannose (DPM) synthase complex.</text>
</comment>
<dbReference type="GO" id="GO:0005789">
    <property type="term" value="C:endoplasmic reticulum membrane"/>
    <property type="evidence" value="ECO:0007669"/>
    <property type="project" value="UniProtKB-SubCell"/>
</dbReference>
<dbReference type="STRING" id="282301.A0A267EC10"/>
<evidence type="ECO:0000256" key="3">
    <source>
        <dbReference type="ARBA" id="ARBA00022692"/>
    </source>
</evidence>
<comment type="pathway">
    <text evidence="7">Protein modification; protein glycosylation.</text>
</comment>
<dbReference type="UniPathway" id="UPA00378"/>
<evidence type="ECO:0000313" key="10">
    <source>
        <dbReference type="Proteomes" id="UP000215902"/>
    </source>
</evidence>
<dbReference type="InterPro" id="IPR013174">
    <property type="entry name" value="DPM3"/>
</dbReference>
<evidence type="ECO:0000256" key="6">
    <source>
        <dbReference type="ARBA" id="ARBA00023136"/>
    </source>
</evidence>
<dbReference type="EMBL" id="NIVC01002317">
    <property type="protein sequence ID" value="PAA58926.1"/>
    <property type="molecule type" value="Genomic_DNA"/>
</dbReference>
<evidence type="ECO:0000313" key="9">
    <source>
        <dbReference type="EMBL" id="PAA59959.1"/>
    </source>
</evidence>
<comment type="caution">
    <text evidence="8">The sequence shown here is derived from an EMBL/GenBank/DDBJ whole genome shotgun (WGS) entry which is preliminary data.</text>
</comment>
<organism evidence="8 10">
    <name type="scientific">Macrostomum lignano</name>
    <dbReference type="NCBI Taxonomy" id="282301"/>
    <lineage>
        <taxon>Eukaryota</taxon>
        <taxon>Metazoa</taxon>
        <taxon>Spiralia</taxon>
        <taxon>Lophotrochozoa</taxon>
        <taxon>Platyhelminthes</taxon>
        <taxon>Rhabditophora</taxon>
        <taxon>Macrostomorpha</taxon>
        <taxon>Macrostomida</taxon>
        <taxon>Macrostomidae</taxon>
        <taxon>Macrostomum</taxon>
    </lineage>
</organism>
<dbReference type="Proteomes" id="UP000215902">
    <property type="component" value="Unassembled WGS sequence"/>
</dbReference>
<keyword evidence="10" id="KW-1185">Reference proteome</keyword>
<accession>A0A267EC10</accession>
<reference evidence="8 10" key="1">
    <citation type="submission" date="2017-06" db="EMBL/GenBank/DDBJ databases">
        <title>A platform for efficient transgenesis in Macrostomum lignano, a flatworm model organism for stem cell research.</title>
        <authorList>
            <person name="Berezikov E."/>
        </authorList>
    </citation>
    <scope>NUCLEOTIDE SEQUENCE [LARGE SCALE GENOMIC DNA]</scope>
    <source>
        <strain evidence="8">DV1</strain>
        <tissue evidence="8">Whole organism</tissue>
    </source>
</reference>
<evidence type="ECO:0000256" key="2">
    <source>
        <dbReference type="ARBA" id="ARBA00010430"/>
    </source>
</evidence>
<evidence type="ECO:0000256" key="5">
    <source>
        <dbReference type="ARBA" id="ARBA00022989"/>
    </source>
</evidence>
<dbReference type="OrthoDB" id="2014333at2759"/>
<proteinExistence type="inferred from homology"/>
<keyword evidence="6 7" id="KW-0472">Membrane</keyword>